<organism evidence="3 4">
    <name type="scientific">Hwangdonia seohaensis</name>
    <dbReference type="NCBI Taxonomy" id="1240727"/>
    <lineage>
        <taxon>Bacteria</taxon>
        <taxon>Pseudomonadati</taxon>
        <taxon>Bacteroidota</taxon>
        <taxon>Flavobacteriia</taxon>
        <taxon>Flavobacteriales</taxon>
        <taxon>Flavobacteriaceae</taxon>
        <taxon>Hwangdonia</taxon>
    </lineage>
</organism>
<keyword evidence="4" id="KW-1185">Reference proteome</keyword>
<protein>
    <submittedName>
        <fullName evidence="3">Amino acid adenylation domain-containing protein</fullName>
    </submittedName>
</protein>
<dbReference type="InterPro" id="IPR010071">
    <property type="entry name" value="AA_adenyl_dom"/>
</dbReference>
<feature type="domain" description="AMP-dependent synthetase/ligase" evidence="1">
    <location>
        <begin position="12"/>
        <end position="375"/>
    </location>
</feature>
<sequence>MELFTLTDIIKNSADFYPNNEAFKCEDTSVSYKELDVKTSQLAKCLIDSGVKKGDRIGIYLNRCIETAIAIYGILKAGAAYVPLDFSAPHQRTRFLIHNCSIAFLVTSNKQKRKIASLLDGSLSLKGIIGLTHDMPVKTISWDIVFNINLKNYQATKIIEDDLAYVMFTSGSTGTPKGIMHTHRSGLNYAKLSADLYRINPNDRIANHAPINFDISTFGYFSAPLAGASTVIITDAHTKFPVSLAKLMEKEKLTIWYSVPLALVQILLSGALDKINLNSLRWVLFGGEVFGLKYLEELIKKWPNAMFSNVYGPAEVNQCTYFNFNSISNVNSHLPIGKVWGNTEFKILDNDDKEVVKGEKGILVIRSGTMMQGYFNNESLTHQSFYKEQNTANLELKYYRTGDVVYENEDNDLVFAGRNDRQVKIRGFRIELDEIESILLKHPSVKEASVLVVEREDNNSMVYAAILLFPETITSITELMAFCKLHLPVYAVPDQIQIFESLPRTSSEKIDRNALIKLITKQ</sequence>
<dbReference type="EMBL" id="JBHTLJ010000002">
    <property type="protein sequence ID" value="MFD1162110.1"/>
    <property type="molecule type" value="Genomic_DNA"/>
</dbReference>
<dbReference type="InterPro" id="IPR042099">
    <property type="entry name" value="ANL_N_sf"/>
</dbReference>
<proteinExistence type="predicted"/>
<dbReference type="Gene3D" id="3.30.300.30">
    <property type="match status" value="1"/>
</dbReference>
<accession>A0ABW3RAI2</accession>
<dbReference type="Gene3D" id="3.40.50.12780">
    <property type="entry name" value="N-terminal domain of ligase-like"/>
    <property type="match status" value="1"/>
</dbReference>
<dbReference type="PANTHER" id="PTHR45527:SF1">
    <property type="entry name" value="FATTY ACID SYNTHASE"/>
    <property type="match status" value="1"/>
</dbReference>
<dbReference type="Pfam" id="PF13193">
    <property type="entry name" value="AMP-binding_C"/>
    <property type="match status" value="1"/>
</dbReference>
<evidence type="ECO:0000259" key="1">
    <source>
        <dbReference type="Pfam" id="PF00501"/>
    </source>
</evidence>
<dbReference type="InterPro" id="IPR000873">
    <property type="entry name" value="AMP-dep_synth/lig_dom"/>
</dbReference>
<comment type="caution">
    <text evidence="3">The sequence shown here is derived from an EMBL/GenBank/DDBJ whole genome shotgun (WGS) entry which is preliminary data.</text>
</comment>
<reference evidence="4" key="1">
    <citation type="journal article" date="2019" name="Int. J. Syst. Evol. Microbiol.">
        <title>The Global Catalogue of Microorganisms (GCM) 10K type strain sequencing project: providing services to taxonomists for standard genome sequencing and annotation.</title>
        <authorList>
            <consortium name="The Broad Institute Genomics Platform"/>
            <consortium name="The Broad Institute Genome Sequencing Center for Infectious Disease"/>
            <person name="Wu L."/>
            <person name="Ma J."/>
        </authorList>
    </citation>
    <scope>NUCLEOTIDE SEQUENCE [LARGE SCALE GENOMIC DNA]</scope>
    <source>
        <strain evidence="4">CCUG 63246</strain>
    </source>
</reference>
<dbReference type="NCBIfam" id="TIGR01733">
    <property type="entry name" value="AA-adenyl-dom"/>
    <property type="match status" value="1"/>
</dbReference>
<name>A0ABW3RAI2_9FLAO</name>
<evidence type="ECO:0000313" key="3">
    <source>
        <dbReference type="EMBL" id="MFD1162110.1"/>
    </source>
</evidence>
<dbReference type="PROSITE" id="PS00455">
    <property type="entry name" value="AMP_BINDING"/>
    <property type="match status" value="1"/>
</dbReference>
<dbReference type="Proteomes" id="UP001597163">
    <property type="component" value="Unassembled WGS sequence"/>
</dbReference>
<evidence type="ECO:0000259" key="2">
    <source>
        <dbReference type="Pfam" id="PF13193"/>
    </source>
</evidence>
<dbReference type="RefSeq" id="WP_311938067.1">
    <property type="nucleotide sequence ID" value="NZ_JAVSCK010000002.1"/>
</dbReference>
<gene>
    <name evidence="3" type="ORF">ACFQ2E_06760</name>
</gene>
<dbReference type="SUPFAM" id="SSF56801">
    <property type="entry name" value="Acetyl-CoA synthetase-like"/>
    <property type="match status" value="1"/>
</dbReference>
<feature type="domain" description="AMP-binding enzyme C-terminal" evidence="2">
    <location>
        <begin position="434"/>
        <end position="509"/>
    </location>
</feature>
<evidence type="ECO:0000313" key="4">
    <source>
        <dbReference type="Proteomes" id="UP001597163"/>
    </source>
</evidence>
<dbReference type="Pfam" id="PF00501">
    <property type="entry name" value="AMP-binding"/>
    <property type="match status" value="1"/>
</dbReference>
<dbReference type="InterPro" id="IPR045851">
    <property type="entry name" value="AMP-bd_C_sf"/>
</dbReference>
<dbReference type="InterPro" id="IPR020845">
    <property type="entry name" value="AMP-binding_CS"/>
</dbReference>
<dbReference type="PANTHER" id="PTHR45527">
    <property type="entry name" value="NONRIBOSOMAL PEPTIDE SYNTHETASE"/>
    <property type="match status" value="1"/>
</dbReference>
<dbReference type="CDD" id="cd05930">
    <property type="entry name" value="A_NRPS"/>
    <property type="match status" value="1"/>
</dbReference>
<dbReference type="InterPro" id="IPR025110">
    <property type="entry name" value="AMP-bd_C"/>
</dbReference>